<accession>A0A6H1UH14</accession>
<evidence type="ECO:0000256" key="1">
    <source>
        <dbReference type="ARBA" id="ARBA00004953"/>
    </source>
</evidence>
<name>A0A6H1UH14_9GAMM</name>
<comment type="pathway">
    <text evidence="1">Cofactor biosynthesis; adenosylcobalamin biosynthesis.</text>
</comment>
<dbReference type="SUPFAM" id="SSF63965">
    <property type="entry name" value="Precorrin-8X methylmutase CbiC/CobH"/>
    <property type="match status" value="1"/>
</dbReference>
<proteinExistence type="predicted"/>
<reference evidence="5 6" key="1">
    <citation type="submission" date="2020-04" db="EMBL/GenBank/DDBJ databases">
        <title>Ferrimonas sp. S7 isolated from sea water.</title>
        <authorList>
            <person name="Bae S.S."/>
            <person name="Baek K."/>
        </authorList>
    </citation>
    <scope>NUCLEOTIDE SEQUENCE [LARGE SCALE GENOMIC DNA]</scope>
    <source>
        <strain evidence="5 6">S7</strain>
    </source>
</reference>
<evidence type="ECO:0000256" key="3">
    <source>
        <dbReference type="ARBA" id="ARBA00023235"/>
    </source>
</evidence>
<dbReference type="AlphaFoldDB" id="A0A6H1UH14"/>
<evidence type="ECO:0000313" key="5">
    <source>
        <dbReference type="EMBL" id="QIZ78334.1"/>
    </source>
</evidence>
<dbReference type="Pfam" id="PF02570">
    <property type="entry name" value="CbiC"/>
    <property type="match status" value="1"/>
</dbReference>
<evidence type="ECO:0000259" key="4">
    <source>
        <dbReference type="Pfam" id="PF02570"/>
    </source>
</evidence>
<gene>
    <name evidence="5" type="ORF">HER31_16370</name>
</gene>
<evidence type="ECO:0000256" key="2">
    <source>
        <dbReference type="ARBA" id="ARBA00022573"/>
    </source>
</evidence>
<dbReference type="RefSeq" id="WP_168662197.1">
    <property type="nucleotide sequence ID" value="NZ_CP051180.1"/>
</dbReference>
<dbReference type="GO" id="GO:0016993">
    <property type="term" value="F:precorrin-8X methylmutase activity"/>
    <property type="evidence" value="ECO:0007669"/>
    <property type="project" value="InterPro"/>
</dbReference>
<dbReference type="InterPro" id="IPR003722">
    <property type="entry name" value="Cbl_synth_CobH/CbiC"/>
</dbReference>
<keyword evidence="3" id="KW-0413">Isomerase</keyword>
<keyword evidence="2" id="KW-0169">Cobalamin biosynthesis</keyword>
<sequence length="44" mass="5030">MRWASHSSGDFEFAKLFRFSDHATERVIEALKNGANIVTNVNMM</sequence>
<dbReference type="InterPro" id="IPR036588">
    <property type="entry name" value="CobH/CbiC_sf"/>
</dbReference>
<dbReference type="Gene3D" id="3.40.50.10230">
    <property type="entry name" value="Cobalamin biosynthesis CobH/CbiC, precorrin-8X methylmutase"/>
    <property type="match status" value="1"/>
</dbReference>
<dbReference type="GO" id="GO:0009236">
    <property type="term" value="P:cobalamin biosynthetic process"/>
    <property type="evidence" value="ECO:0007669"/>
    <property type="project" value="UniProtKB-UniPathway"/>
</dbReference>
<feature type="domain" description="Cobalamin biosynthesis precorrin-8X methylmutase CobH/CbiC" evidence="4">
    <location>
        <begin position="4"/>
        <end position="43"/>
    </location>
</feature>
<dbReference type="UniPathway" id="UPA00148"/>
<dbReference type="KEGG" id="fes:HER31_16370"/>
<dbReference type="Proteomes" id="UP000501602">
    <property type="component" value="Chromosome"/>
</dbReference>
<dbReference type="EMBL" id="CP051180">
    <property type="protein sequence ID" value="QIZ78334.1"/>
    <property type="molecule type" value="Genomic_DNA"/>
</dbReference>
<evidence type="ECO:0000313" key="6">
    <source>
        <dbReference type="Proteomes" id="UP000501602"/>
    </source>
</evidence>
<organism evidence="5 6">
    <name type="scientific">Ferrimonas lipolytica</name>
    <dbReference type="NCBI Taxonomy" id="2724191"/>
    <lineage>
        <taxon>Bacteria</taxon>
        <taxon>Pseudomonadati</taxon>
        <taxon>Pseudomonadota</taxon>
        <taxon>Gammaproteobacteria</taxon>
        <taxon>Alteromonadales</taxon>
        <taxon>Ferrimonadaceae</taxon>
        <taxon>Ferrimonas</taxon>
    </lineage>
</organism>
<keyword evidence="6" id="KW-1185">Reference proteome</keyword>
<protein>
    <submittedName>
        <fullName evidence="5">Precorrin-8X methylmutase</fullName>
    </submittedName>
</protein>